<dbReference type="Pfam" id="PF13639">
    <property type="entry name" value="zf-RING_2"/>
    <property type="match status" value="1"/>
</dbReference>
<evidence type="ECO:0000256" key="1">
    <source>
        <dbReference type="ARBA" id="ARBA00022723"/>
    </source>
</evidence>
<dbReference type="OrthoDB" id="273556at2759"/>
<dbReference type="Proteomes" id="UP000019384">
    <property type="component" value="Unassembled WGS sequence"/>
</dbReference>
<dbReference type="GeneID" id="34517889"/>
<dbReference type="AlphaFoldDB" id="W6MFD2"/>
<dbReference type="SUPFAM" id="SSF57850">
    <property type="entry name" value="RING/U-box"/>
    <property type="match status" value="2"/>
</dbReference>
<keyword evidence="9" id="KW-1185">Reference proteome</keyword>
<dbReference type="CDD" id="cd12717">
    <property type="entry name" value="RRM_ETP1"/>
    <property type="match status" value="1"/>
</dbReference>
<dbReference type="STRING" id="1382522.W6MFD2"/>
<keyword evidence="3" id="KW-0862">Zinc</keyword>
<keyword evidence="5" id="KW-0175">Coiled coil</keyword>
<evidence type="ECO:0000313" key="8">
    <source>
        <dbReference type="EMBL" id="CDK24484.1"/>
    </source>
</evidence>
<dbReference type="GO" id="GO:0045471">
    <property type="term" value="P:response to ethanol"/>
    <property type="evidence" value="ECO:0007669"/>
    <property type="project" value="EnsemblFungi"/>
</dbReference>
<dbReference type="InterPro" id="IPR034931">
    <property type="entry name" value="ETP1_RRM"/>
</dbReference>
<protein>
    <recommendedName>
        <fullName evidence="10">RING-type domain-containing protein</fullName>
    </recommendedName>
</protein>
<dbReference type="InterPro" id="IPR001841">
    <property type="entry name" value="Znf_RING"/>
</dbReference>
<name>W6MFD2_9ASCO</name>
<feature type="domain" description="RING-type" evidence="6">
    <location>
        <begin position="303"/>
        <end position="343"/>
    </location>
</feature>
<evidence type="ECO:0000256" key="4">
    <source>
        <dbReference type="PROSITE-ProRule" id="PRU00502"/>
    </source>
</evidence>
<evidence type="ECO:0000256" key="2">
    <source>
        <dbReference type="ARBA" id="ARBA00022771"/>
    </source>
</evidence>
<dbReference type="Gene3D" id="3.30.40.10">
    <property type="entry name" value="Zinc/RING finger domain, C3HC4 (zinc finger)"/>
    <property type="match status" value="2"/>
</dbReference>
<dbReference type="Pfam" id="PF02148">
    <property type="entry name" value="zf-UBP"/>
    <property type="match status" value="1"/>
</dbReference>
<dbReference type="EMBL" id="HG793125">
    <property type="protein sequence ID" value="CDK24484.1"/>
    <property type="molecule type" value="Genomic_DNA"/>
</dbReference>
<dbReference type="GO" id="GO:0043130">
    <property type="term" value="F:ubiquitin binding"/>
    <property type="evidence" value="ECO:0007669"/>
    <property type="project" value="EnsemblFungi"/>
</dbReference>
<dbReference type="CDD" id="cd16457">
    <property type="entry name" value="RING-H2_BRAP2"/>
    <property type="match status" value="1"/>
</dbReference>
<dbReference type="HOGENOM" id="CLU_009969_0_1_1"/>
<accession>W6MFD2</accession>
<gene>
    <name evidence="8" type="ORF">KUCA_T00000447001</name>
</gene>
<evidence type="ECO:0000256" key="3">
    <source>
        <dbReference type="ARBA" id="ARBA00022833"/>
    </source>
</evidence>
<dbReference type="GO" id="GO:0005737">
    <property type="term" value="C:cytoplasm"/>
    <property type="evidence" value="ECO:0007669"/>
    <property type="project" value="TreeGrafter"/>
</dbReference>
<dbReference type="Pfam" id="PF07576">
    <property type="entry name" value="BRAP2"/>
    <property type="match status" value="1"/>
</dbReference>
<dbReference type="SMART" id="SM00184">
    <property type="entry name" value="RING"/>
    <property type="match status" value="1"/>
</dbReference>
<evidence type="ECO:0000259" key="7">
    <source>
        <dbReference type="PROSITE" id="PS50271"/>
    </source>
</evidence>
<dbReference type="GO" id="GO:0016567">
    <property type="term" value="P:protein ubiquitination"/>
    <property type="evidence" value="ECO:0007669"/>
    <property type="project" value="TreeGrafter"/>
</dbReference>
<feature type="domain" description="UBP-type" evidence="7">
    <location>
        <begin position="340"/>
        <end position="437"/>
    </location>
</feature>
<evidence type="ECO:0000259" key="6">
    <source>
        <dbReference type="PROSITE" id="PS50089"/>
    </source>
</evidence>
<dbReference type="PANTHER" id="PTHR24007:SF7">
    <property type="entry name" value="BRCA1-ASSOCIATED PROTEIN"/>
    <property type="match status" value="1"/>
</dbReference>
<organism evidence="8 9">
    <name type="scientific">Kuraishia capsulata CBS 1993</name>
    <dbReference type="NCBI Taxonomy" id="1382522"/>
    <lineage>
        <taxon>Eukaryota</taxon>
        <taxon>Fungi</taxon>
        <taxon>Dikarya</taxon>
        <taxon>Ascomycota</taxon>
        <taxon>Saccharomycotina</taxon>
        <taxon>Pichiomycetes</taxon>
        <taxon>Pichiales</taxon>
        <taxon>Pichiaceae</taxon>
        <taxon>Kuraishia</taxon>
    </lineage>
</organism>
<dbReference type="SMART" id="SM00290">
    <property type="entry name" value="ZnF_UBP"/>
    <property type="match status" value="1"/>
</dbReference>
<dbReference type="GO" id="GO:0008270">
    <property type="term" value="F:zinc ion binding"/>
    <property type="evidence" value="ECO:0007669"/>
    <property type="project" value="UniProtKB-KW"/>
</dbReference>
<dbReference type="PROSITE" id="PS50089">
    <property type="entry name" value="ZF_RING_2"/>
    <property type="match status" value="1"/>
</dbReference>
<dbReference type="PANTHER" id="PTHR24007">
    <property type="entry name" value="BRCA1-ASSOCIATED PROTEIN"/>
    <property type="match status" value="1"/>
</dbReference>
<proteinExistence type="predicted"/>
<keyword evidence="2 4" id="KW-0863">Zinc-finger</keyword>
<evidence type="ECO:0000256" key="5">
    <source>
        <dbReference type="SAM" id="Coils"/>
    </source>
</evidence>
<dbReference type="GO" id="GO:0008139">
    <property type="term" value="F:nuclear localization sequence binding"/>
    <property type="evidence" value="ECO:0007669"/>
    <property type="project" value="EnsemblFungi"/>
</dbReference>
<dbReference type="InterPro" id="IPR047243">
    <property type="entry name" value="RING-H2_BRAP2"/>
</dbReference>
<dbReference type="PROSITE" id="PS50271">
    <property type="entry name" value="ZF_UBP"/>
    <property type="match status" value="1"/>
</dbReference>
<evidence type="ECO:0000313" key="9">
    <source>
        <dbReference type="Proteomes" id="UP000019384"/>
    </source>
</evidence>
<reference evidence="8" key="1">
    <citation type="submission" date="2013-12" db="EMBL/GenBank/DDBJ databases">
        <authorList>
            <person name="Genoscope - CEA"/>
        </authorList>
    </citation>
    <scope>NUCLEOTIDE SEQUENCE</scope>
    <source>
        <strain evidence="8">CBS 1993</strain>
    </source>
</reference>
<dbReference type="InterPro" id="IPR013083">
    <property type="entry name" value="Znf_RING/FYVE/PHD"/>
</dbReference>
<reference evidence="8" key="2">
    <citation type="submission" date="2014-02" db="EMBL/GenBank/DDBJ databases">
        <title>Complete DNA sequence of /Kuraishia capsulata/ illustrates novel genomic features among budding yeasts (/Saccharomycotina/).</title>
        <authorList>
            <person name="Morales L."/>
            <person name="Noel B."/>
            <person name="Porcel B."/>
            <person name="Marcet-Houben M."/>
            <person name="Hullo M-F."/>
            <person name="Sacerdot C."/>
            <person name="Tekaia F."/>
            <person name="Leh-Louis V."/>
            <person name="Despons L."/>
            <person name="Khanna V."/>
            <person name="Aury J-M."/>
            <person name="Barbe V."/>
            <person name="Couloux A."/>
            <person name="Labadie K."/>
            <person name="Pelletier E."/>
            <person name="Souciet J-L."/>
            <person name="Boekhout T."/>
            <person name="Gabaldon T."/>
            <person name="Wincker P."/>
            <person name="Dujon B."/>
        </authorList>
    </citation>
    <scope>NUCLEOTIDE SEQUENCE</scope>
    <source>
        <strain evidence="8">CBS 1993</strain>
    </source>
</reference>
<dbReference type="GO" id="GO:0061630">
    <property type="term" value="F:ubiquitin protein ligase activity"/>
    <property type="evidence" value="ECO:0007669"/>
    <property type="project" value="TreeGrafter"/>
</dbReference>
<dbReference type="RefSeq" id="XP_022456501.1">
    <property type="nucleotide sequence ID" value="XM_022604988.1"/>
</dbReference>
<feature type="coiled-coil region" evidence="5">
    <location>
        <begin position="482"/>
        <end position="568"/>
    </location>
</feature>
<dbReference type="InterPro" id="IPR001607">
    <property type="entry name" value="Znf_UBP"/>
</dbReference>
<dbReference type="InterPro" id="IPR011422">
    <property type="entry name" value="BRAP2/ETP1_RRM"/>
</dbReference>
<evidence type="ECO:0008006" key="10">
    <source>
        <dbReference type="Google" id="ProtNLM"/>
    </source>
</evidence>
<keyword evidence="1" id="KW-0479">Metal-binding</keyword>
<sequence>MIPTGFYTLAFDIFPTESLVLRGNAVADYYADTLQYKNQLNHPKLKEGNRDKWVQKVIESSDLFTELQSEEPELSLVSEESVGEGYQKVVLDTDKDYRFANIEVTPVDMTSAGTRSAEPIKARLIGSGVIRLYREWNNTDSATIDYDDENEDPDSSVVDGDTTMVSLVAVPSYFTATDLLGFVGENARQNVSHFRLIRSQTPNRFMVLMKFRDETNANLFLEEYNGKNFNSMEPETCSVIKVNRVLFRSHSGSTKNTASDSKGSTSLPFLLQDPFTTPSPIQTEALSKPLPPPQLVLTELPTCPVCLERMDASVTGLLTIPCQHTFHCQCLSKWRDDSCPVCRYTSRFEKFKGDGDEQEQCTECHSTENLWMCLICGNVGCSRYDSAHAVDHFDRTAHCFALDINSQRVWDYAGDNYVHRLLQNMSDGKLVELPSRDEKVKGDSAVAGSSNGSSDHAKHEKITLEYTKLLTSQLESQREYFESVLSRRTETVEAKIEQLEQRHSDYEEELSKTKARLEKYQSLTNEFRNKYVHEKVLSKALSEKIDFLEKEKTELKKSNEDLQEQVNDVMFYLKAQETFKDADEDVKEGQIVMKESAKSKKKGRSKR</sequence>
<dbReference type="GO" id="GO:0007265">
    <property type="term" value="P:Ras protein signal transduction"/>
    <property type="evidence" value="ECO:0007669"/>
    <property type="project" value="TreeGrafter"/>
</dbReference>